<dbReference type="GO" id="GO:0016192">
    <property type="term" value="P:vesicle-mediated transport"/>
    <property type="evidence" value="ECO:0007669"/>
    <property type="project" value="InterPro"/>
</dbReference>
<proteinExistence type="predicted"/>
<name>A0A024U504_9STRA</name>
<dbReference type="GeneID" id="20083650"/>
<feature type="domain" description="VPS9" evidence="1">
    <location>
        <begin position="272"/>
        <end position="429"/>
    </location>
</feature>
<dbReference type="RefSeq" id="XP_008869950.1">
    <property type="nucleotide sequence ID" value="XM_008871728.1"/>
</dbReference>
<dbReference type="OrthoDB" id="10264848at2759"/>
<dbReference type="InterPro" id="IPR045046">
    <property type="entry name" value="Vps9-like"/>
</dbReference>
<dbReference type="SUPFAM" id="SSF109993">
    <property type="entry name" value="VPS9 domain"/>
    <property type="match status" value="1"/>
</dbReference>
<dbReference type="GO" id="GO:0005085">
    <property type="term" value="F:guanyl-nucleotide exchange factor activity"/>
    <property type="evidence" value="ECO:0007669"/>
    <property type="project" value="InterPro"/>
</dbReference>
<dbReference type="Gene3D" id="1.20.1050.80">
    <property type="entry name" value="VPS9 domain"/>
    <property type="match status" value="1"/>
</dbReference>
<reference evidence="2" key="1">
    <citation type="submission" date="2013-12" db="EMBL/GenBank/DDBJ databases">
        <title>The Genome Sequence of Aphanomyces invadans NJM9701.</title>
        <authorList>
            <consortium name="The Broad Institute Genomics Platform"/>
            <person name="Russ C."/>
            <person name="Tyler B."/>
            <person name="van West P."/>
            <person name="Dieguez-Uribeondo J."/>
            <person name="Young S.K."/>
            <person name="Zeng Q."/>
            <person name="Gargeya S."/>
            <person name="Fitzgerald M."/>
            <person name="Abouelleil A."/>
            <person name="Alvarado L."/>
            <person name="Chapman S.B."/>
            <person name="Gainer-Dewar J."/>
            <person name="Goldberg J."/>
            <person name="Griggs A."/>
            <person name="Gujja S."/>
            <person name="Hansen M."/>
            <person name="Howarth C."/>
            <person name="Imamovic A."/>
            <person name="Ireland A."/>
            <person name="Larimer J."/>
            <person name="McCowan C."/>
            <person name="Murphy C."/>
            <person name="Pearson M."/>
            <person name="Poon T.W."/>
            <person name="Priest M."/>
            <person name="Roberts A."/>
            <person name="Saif S."/>
            <person name="Shea T."/>
            <person name="Sykes S."/>
            <person name="Wortman J."/>
            <person name="Nusbaum C."/>
            <person name="Birren B."/>
        </authorList>
    </citation>
    <scope>NUCLEOTIDE SEQUENCE [LARGE SCALE GENOMIC DNA]</scope>
    <source>
        <strain evidence="2">NJM9701</strain>
    </source>
</reference>
<dbReference type="InterPro" id="IPR037191">
    <property type="entry name" value="VPS9_dom_sf"/>
</dbReference>
<dbReference type="AlphaFoldDB" id="A0A024U504"/>
<gene>
    <name evidence="2" type="ORF">H310_06600</name>
</gene>
<dbReference type="InterPro" id="IPR003123">
    <property type="entry name" value="VPS9"/>
</dbReference>
<dbReference type="GO" id="GO:0005829">
    <property type="term" value="C:cytosol"/>
    <property type="evidence" value="ECO:0007669"/>
    <property type="project" value="TreeGrafter"/>
</dbReference>
<dbReference type="Pfam" id="PF02204">
    <property type="entry name" value="VPS9"/>
    <property type="match status" value="1"/>
</dbReference>
<sequence>MGSLRGADTPPSFDLDYLDLEEELMGSPQDAAASSYLSTFPRCRASSTPTTRGSNKFKPKESLRAFQALRDEDDHATLHREATVTRSTRVARIVEAASSRQSHRRPRGLSSTEATIRSRSVFADLFIDLPPVEKQALAQFVDDEFTRVITQPMGCPASVIADHFRAIFRTAATTSSLTRPIKHSLGNVVLDFATVFHSLYEQHVHCPMQEAIASCAADDVIEFSALLVQVLRFKYPSLASASLLVYVQQAVEDAMFVHLQPTLHGLFTAQCSSADISLATIMAALRHSPCVAESIGVPPLYRLDASSLRHATPYTNCITKMSELPHQRSPSAKVAVVSQVCRLIDVTIHTYYAGHPNPPPVEQLHIAADALVSVLAYVVVMANCPHLASHLALMDAFLPDRISIGEEAYAVTILHTAIAHIRATGNGFA</sequence>
<dbReference type="EMBL" id="KI913963">
    <property type="protein sequence ID" value="ETW00952.1"/>
    <property type="molecule type" value="Genomic_DNA"/>
</dbReference>
<evidence type="ECO:0000313" key="2">
    <source>
        <dbReference type="EMBL" id="ETW00952.1"/>
    </source>
</evidence>
<evidence type="ECO:0000259" key="1">
    <source>
        <dbReference type="PROSITE" id="PS51205"/>
    </source>
</evidence>
<dbReference type="eggNOG" id="ENOG502S6J8">
    <property type="taxonomic scope" value="Eukaryota"/>
</dbReference>
<organism evidence="2">
    <name type="scientific">Aphanomyces invadans</name>
    <dbReference type="NCBI Taxonomy" id="157072"/>
    <lineage>
        <taxon>Eukaryota</taxon>
        <taxon>Sar</taxon>
        <taxon>Stramenopiles</taxon>
        <taxon>Oomycota</taxon>
        <taxon>Saprolegniomycetes</taxon>
        <taxon>Saprolegniales</taxon>
        <taxon>Verrucalvaceae</taxon>
        <taxon>Aphanomyces</taxon>
    </lineage>
</organism>
<dbReference type="PROSITE" id="PS51205">
    <property type="entry name" value="VPS9"/>
    <property type="match status" value="1"/>
</dbReference>
<dbReference type="VEuPathDB" id="FungiDB:H310_06600"/>
<dbReference type="GO" id="GO:0030139">
    <property type="term" value="C:endocytic vesicle"/>
    <property type="evidence" value="ECO:0007669"/>
    <property type="project" value="TreeGrafter"/>
</dbReference>
<dbReference type="PANTHER" id="PTHR23101:SF98">
    <property type="entry name" value="VPS9 DOMAIN-CONTAINING PROTEIN 1"/>
    <property type="match status" value="1"/>
</dbReference>
<dbReference type="PANTHER" id="PTHR23101">
    <property type="entry name" value="RAB GDP/GTP EXCHANGE FACTOR"/>
    <property type="match status" value="1"/>
</dbReference>
<protein>
    <recommendedName>
        <fullName evidence="1">VPS9 domain-containing protein</fullName>
    </recommendedName>
</protein>
<dbReference type="GO" id="GO:0031267">
    <property type="term" value="F:small GTPase binding"/>
    <property type="evidence" value="ECO:0007669"/>
    <property type="project" value="TreeGrafter"/>
</dbReference>
<accession>A0A024U504</accession>